<organism evidence="1 2">
    <name type="scientific">Suillus discolor</name>
    <dbReference type="NCBI Taxonomy" id="1912936"/>
    <lineage>
        <taxon>Eukaryota</taxon>
        <taxon>Fungi</taxon>
        <taxon>Dikarya</taxon>
        <taxon>Basidiomycota</taxon>
        <taxon>Agaricomycotina</taxon>
        <taxon>Agaricomycetes</taxon>
        <taxon>Agaricomycetidae</taxon>
        <taxon>Boletales</taxon>
        <taxon>Suillineae</taxon>
        <taxon>Suillaceae</taxon>
        <taxon>Suillus</taxon>
    </lineage>
</organism>
<dbReference type="EMBL" id="JABBWM010000025">
    <property type="protein sequence ID" value="KAG2108938.1"/>
    <property type="molecule type" value="Genomic_DNA"/>
</dbReference>
<name>A0A9P7F6Q1_9AGAM</name>
<keyword evidence="2" id="KW-1185">Reference proteome</keyword>
<proteinExistence type="predicted"/>
<dbReference type="OrthoDB" id="2507336at2759"/>
<dbReference type="AlphaFoldDB" id="A0A9P7F6Q1"/>
<reference evidence="1" key="1">
    <citation type="journal article" date="2020" name="New Phytol.">
        <title>Comparative genomics reveals dynamic genome evolution in host specialist ectomycorrhizal fungi.</title>
        <authorList>
            <person name="Lofgren L.A."/>
            <person name="Nguyen N.H."/>
            <person name="Vilgalys R."/>
            <person name="Ruytinx J."/>
            <person name="Liao H.L."/>
            <person name="Branco S."/>
            <person name="Kuo A."/>
            <person name="LaButti K."/>
            <person name="Lipzen A."/>
            <person name="Andreopoulos W."/>
            <person name="Pangilinan J."/>
            <person name="Riley R."/>
            <person name="Hundley H."/>
            <person name="Na H."/>
            <person name="Barry K."/>
            <person name="Grigoriev I.V."/>
            <person name="Stajich J.E."/>
            <person name="Kennedy P.G."/>
        </authorList>
    </citation>
    <scope>NUCLEOTIDE SEQUENCE</scope>
    <source>
        <strain evidence="1">FC423</strain>
    </source>
</reference>
<protein>
    <submittedName>
        <fullName evidence="1">Uncharacterized protein</fullName>
    </submittedName>
</protein>
<evidence type="ECO:0000313" key="1">
    <source>
        <dbReference type="EMBL" id="KAG2108938.1"/>
    </source>
</evidence>
<evidence type="ECO:0000313" key="2">
    <source>
        <dbReference type="Proteomes" id="UP000823399"/>
    </source>
</evidence>
<dbReference type="GeneID" id="64695892"/>
<accession>A0A9P7F6Q1</accession>
<dbReference type="RefSeq" id="XP_041293181.1">
    <property type="nucleotide sequence ID" value="XM_041433633.1"/>
</dbReference>
<gene>
    <name evidence="1" type="ORF">F5147DRAFT_652525</name>
</gene>
<comment type="caution">
    <text evidence="1">The sequence shown here is derived from an EMBL/GenBank/DDBJ whole genome shotgun (WGS) entry which is preliminary data.</text>
</comment>
<dbReference type="Proteomes" id="UP000823399">
    <property type="component" value="Unassembled WGS sequence"/>
</dbReference>
<sequence length="213" mass="23884">MALESSAGHLAVKSTTGTQIVVVKVDGEGHSELNVVGNNALPEYMIVDQVDGDVEMYEVLLNGRTSKRFIDLQNSEKALATEVRMRLVEFGKLHEERRNIQHELGYLMMMKAKYGPGGWKLPMPGPVGSGPPPPPSVPPPASWASLSHTPQHVIMVRIWRIIFRHAQDRKEDSQISHHRQQVQWLSGKMQGFEMFLIWVRLGLISPHTRAGLP</sequence>